<gene>
    <name evidence="2" type="ORF">LENED_010697</name>
</gene>
<feature type="compositionally biased region" description="Basic and acidic residues" evidence="1">
    <location>
        <begin position="71"/>
        <end position="81"/>
    </location>
</feature>
<feature type="region of interest" description="Disordered" evidence="1">
    <location>
        <begin position="1"/>
        <end position="24"/>
    </location>
</feature>
<protein>
    <submittedName>
        <fullName evidence="2">Uncharacterized protein</fullName>
    </submittedName>
</protein>
<feature type="region of interest" description="Disordered" evidence="1">
    <location>
        <begin position="67"/>
        <end position="91"/>
    </location>
</feature>
<evidence type="ECO:0000313" key="2">
    <source>
        <dbReference type="EMBL" id="GAW08626.1"/>
    </source>
</evidence>
<reference evidence="2 3" key="1">
    <citation type="submission" date="2016-08" db="EMBL/GenBank/DDBJ databases">
        <authorList>
            <consortium name="Lentinula edodes genome sequencing consortium"/>
            <person name="Sakamoto Y."/>
            <person name="Nakade K."/>
            <person name="Sato S."/>
            <person name="Yoshida Y."/>
            <person name="Miyazaki K."/>
            <person name="Natsume S."/>
            <person name="Konno N."/>
        </authorList>
    </citation>
    <scope>NUCLEOTIDE SEQUENCE [LARGE SCALE GENOMIC DNA]</scope>
    <source>
        <strain evidence="2 3">NBRC 111202</strain>
    </source>
</reference>
<accession>A0A1Q3EN71</accession>
<feature type="compositionally biased region" description="Acidic residues" evidence="1">
    <location>
        <begin position="82"/>
        <end position="91"/>
    </location>
</feature>
<keyword evidence="3" id="KW-1185">Reference proteome</keyword>
<dbReference type="AlphaFoldDB" id="A0A1Q3EN71"/>
<evidence type="ECO:0000313" key="3">
    <source>
        <dbReference type="Proteomes" id="UP000188533"/>
    </source>
</evidence>
<sequence length="91" mass="10105">MSSMSLSTNDESLEREEMAEDGGSLAESLDIRRRLFIRRGDGGDGGGEVVEEFDLAEEFEVDEVELLEVMDGPKEGEKVKDDVDESYSPDK</sequence>
<dbReference type="EMBL" id="BDGU01000675">
    <property type="protein sequence ID" value="GAW08626.1"/>
    <property type="molecule type" value="Genomic_DNA"/>
</dbReference>
<name>A0A1Q3EN71_LENED</name>
<dbReference type="Proteomes" id="UP000188533">
    <property type="component" value="Unassembled WGS sequence"/>
</dbReference>
<feature type="compositionally biased region" description="Polar residues" evidence="1">
    <location>
        <begin position="1"/>
        <end position="10"/>
    </location>
</feature>
<comment type="caution">
    <text evidence="2">The sequence shown here is derived from an EMBL/GenBank/DDBJ whole genome shotgun (WGS) entry which is preliminary data.</text>
</comment>
<feature type="compositionally biased region" description="Acidic residues" evidence="1">
    <location>
        <begin position="11"/>
        <end position="20"/>
    </location>
</feature>
<proteinExistence type="predicted"/>
<reference evidence="2 3" key="2">
    <citation type="submission" date="2017-02" db="EMBL/GenBank/DDBJ databases">
        <title>A genome survey and senescence transcriptome analysis in Lentinula edodes.</title>
        <authorList>
            <person name="Sakamoto Y."/>
            <person name="Nakade K."/>
            <person name="Sato S."/>
            <person name="Yoshida Y."/>
            <person name="Miyazaki K."/>
            <person name="Natsume S."/>
            <person name="Konno N."/>
        </authorList>
    </citation>
    <scope>NUCLEOTIDE SEQUENCE [LARGE SCALE GENOMIC DNA]</scope>
    <source>
        <strain evidence="2 3">NBRC 111202</strain>
    </source>
</reference>
<evidence type="ECO:0000256" key="1">
    <source>
        <dbReference type="SAM" id="MobiDB-lite"/>
    </source>
</evidence>
<organism evidence="2 3">
    <name type="scientific">Lentinula edodes</name>
    <name type="common">Shiitake mushroom</name>
    <name type="synonym">Lentinus edodes</name>
    <dbReference type="NCBI Taxonomy" id="5353"/>
    <lineage>
        <taxon>Eukaryota</taxon>
        <taxon>Fungi</taxon>
        <taxon>Dikarya</taxon>
        <taxon>Basidiomycota</taxon>
        <taxon>Agaricomycotina</taxon>
        <taxon>Agaricomycetes</taxon>
        <taxon>Agaricomycetidae</taxon>
        <taxon>Agaricales</taxon>
        <taxon>Marasmiineae</taxon>
        <taxon>Omphalotaceae</taxon>
        <taxon>Lentinula</taxon>
    </lineage>
</organism>